<dbReference type="InterPro" id="IPR025164">
    <property type="entry name" value="Toastrack_DUF4097"/>
</dbReference>
<feature type="domain" description="DUF4097" evidence="2">
    <location>
        <begin position="152"/>
        <end position="281"/>
    </location>
</feature>
<feature type="region of interest" description="Disordered" evidence="1">
    <location>
        <begin position="1"/>
        <end position="25"/>
    </location>
</feature>
<dbReference type="AlphaFoldDB" id="A0A4D4J9H6"/>
<evidence type="ECO:0000256" key="1">
    <source>
        <dbReference type="SAM" id="MobiDB-lite"/>
    </source>
</evidence>
<dbReference type="PANTHER" id="PTHR34094">
    <property type="match status" value="1"/>
</dbReference>
<dbReference type="PANTHER" id="PTHR34094:SF1">
    <property type="entry name" value="PROTEIN FAM185A"/>
    <property type="match status" value="1"/>
</dbReference>
<dbReference type="Gene3D" id="2.160.20.120">
    <property type="match status" value="1"/>
</dbReference>
<keyword evidence="4" id="KW-1185">Reference proteome</keyword>
<name>A0A4D4J9H6_9PSEU</name>
<evidence type="ECO:0000313" key="4">
    <source>
        <dbReference type="Proteomes" id="UP000298860"/>
    </source>
</evidence>
<dbReference type="Proteomes" id="UP000298860">
    <property type="component" value="Unassembled WGS sequence"/>
</dbReference>
<comment type="caution">
    <text evidence="3">The sequence shown here is derived from an EMBL/GenBank/DDBJ whole genome shotgun (WGS) entry which is preliminary data.</text>
</comment>
<evidence type="ECO:0000259" key="2">
    <source>
        <dbReference type="Pfam" id="PF13349"/>
    </source>
</evidence>
<dbReference type="Pfam" id="PF13349">
    <property type="entry name" value="DUF4097"/>
    <property type="match status" value="1"/>
</dbReference>
<proteinExistence type="predicted"/>
<feature type="region of interest" description="Disordered" evidence="1">
    <location>
        <begin position="135"/>
        <end position="164"/>
    </location>
</feature>
<sequence>MTTMTNDDTGNGGAASGEPPREEPAVRLESFQAEGPLDIDITLDAGRVEVRLVEEPGAHVELRHDPSAASPWLAGVTGLLSLFGGQFGMPAEDIPARVLAQATVELVGQRLVVRMPKELPLRGVPIAVTVTAPRGSHPQVRSASADVRVTGPAGRLSVSTGTGEVSADRADDRAEVKSGSGAVRLGPMLGGLHARTGSGEVEVSSIGGRTTLVTGSGDVWLGTVQADVAVRTGTGDVTVADAAAGRIELGTGSGEIRVGVRGGTTAEVDLSSGAGRARSELDVSQQRPDTEPALFIRGRTGSGDAVISAAVG</sequence>
<gene>
    <name evidence="3" type="ORF">GTS_21360</name>
</gene>
<organism evidence="3 4">
    <name type="scientific">Gandjariella thermophila</name>
    <dbReference type="NCBI Taxonomy" id="1931992"/>
    <lineage>
        <taxon>Bacteria</taxon>
        <taxon>Bacillati</taxon>
        <taxon>Actinomycetota</taxon>
        <taxon>Actinomycetes</taxon>
        <taxon>Pseudonocardiales</taxon>
        <taxon>Pseudonocardiaceae</taxon>
        <taxon>Gandjariella</taxon>
    </lineage>
</organism>
<reference evidence="4" key="1">
    <citation type="submission" date="2019-04" db="EMBL/GenBank/DDBJ databases">
        <title>Draft genome sequence of Pseudonocardiaceae bacterium SL3-2-4.</title>
        <authorList>
            <person name="Ningsih F."/>
            <person name="Yokota A."/>
            <person name="Sakai Y."/>
            <person name="Nanatani K."/>
            <person name="Yabe S."/>
            <person name="Oetari A."/>
            <person name="Sjamsuridzal W."/>
        </authorList>
    </citation>
    <scope>NUCLEOTIDE SEQUENCE [LARGE SCALE GENOMIC DNA]</scope>
    <source>
        <strain evidence="4">SL3-2-4</strain>
    </source>
</reference>
<protein>
    <recommendedName>
        <fullName evidence="2">DUF4097 domain-containing protein</fullName>
    </recommendedName>
</protein>
<dbReference type="EMBL" id="BJFL01000008">
    <property type="protein sequence ID" value="GDY30503.1"/>
    <property type="molecule type" value="Genomic_DNA"/>
</dbReference>
<evidence type="ECO:0000313" key="3">
    <source>
        <dbReference type="EMBL" id="GDY30503.1"/>
    </source>
</evidence>
<accession>A0A4D4J9H6</accession>